<comment type="caution">
    <text evidence="1">The sequence shown here is derived from an EMBL/GenBank/DDBJ whole genome shotgun (WGS) entry which is preliminary data.</text>
</comment>
<name>A0AA42W6A7_9BURK</name>
<protein>
    <submittedName>
        <fullName evidence="1">Uncharacterized protein</fullName>
    </submittedName>
</protein>
<proteinExistence type="predicted"/>
<organism evidence="1 2">
    <name type="scientific">Comamonas aquatica</name>
    <dbReference type="NCBI Taxonomy" id="225991"/>
    <lineage>
        <taxon>Bacteria</taxon>
        <taxon>Pseudomonadati</taxon>
        <taxon>Pseudomonadota</taxon>
        <taxon>Betaproteobacteria</taxon>
        <taxon>Burkholderiales</taxon>
        <taxon>Comamonadaceae</taxon>
        <taxon>Comamonas</taxon>
    </lineage>
</organism>
<dbReference type="RefSeq" id="WP_279852059.1">
    <property type="nucleotide sequence ID" value="NZ_JAOCIA010000061.1"/>
</dbReference>
<accession>A0AA42W6A7</accession>
<gene>
    <name evidence="1" type="ORF">N5J23_17475</name>
</gene>
<dbReference type="AlphaFoldDB" id="A0AA42W6A7"/>
<sequence length="249" mass="29126">MTIVRGVRIAASPCCGAQYAFPRYVSMNFSAFEYWTDGWRDGSLMPNDEGLRQCKCGKYVLVKDMVEVDTADTSELPYMDRVPDEQLPECIKRAASEELEVAARLGYWRHLNHPYRERYRTHRDAEEATTKAAWETANPDRRNWWDKLRGRKAPIYCRPPGSPFTYPVFEATDEQRQNMLRLSEILQVWDDASRKGHTMELAELYREQGRFDKAELVIQSLDERDVGVTSNLITRLIKERQPAPMRYMM</sequence>
<evidence type="ECO:0000313" key="1">
    <source>
        <dbReference type="EMBL" id="MDH2007298.1"/>
    </source>
</evidence>
<dbReference type="EMBL" id="JAOCJW010000058">
    <property type="protein sequence ID" value="MDH2007298.1"/>
    <property type="molecule type" value="Genomic_DNA"/>
</dbReference>
<dbReference type="Proteomes" id="UP001161294">
    <property type="component" value="Unassembled WGS sequence"/>
</dbReference>
<reference evidence="1" key="1">
    <citation type="submission" date="2022-09" db="EMBL/GenBank/DDBJ databases">
        <title>Intensive care unit water sources are persistently colonized with multi-drug resistant bacteria and are the site of extensive horizontal gene transfer of antibiotic resistance genes.</title>
        <authorList>
            <person name="Diorio-Toth L."/>
        </authorList>
    </citation>
    <scope>NUCLEOTIDE SEQUENCE</scope>
    <source>
        <strain evidence="1">GD03686</strain>
    </source>
</reference>
<evidence type="ECO:0000313" key="2">
    <source>
        <dbReference type="Proteomes" id="UP001161294"/>
    </source>
</evidence>